<name>A0A096MI50_POEFO</name>
<dbReference type="EC" id="2.3.2.27" evidence="2"/>
<keyword evidence="5 16" id="KW-0863">Zinc-finger</keyword>
<reference evidence="19" key="2">
    <citation type="submission" date="2025-08" db="UniProtKB">
        <authorList>
            <consortium name="Ensembl"/>
        </authorList>
    </citation>
    <scope>IDENTIFICATION</scope>
</reference>
<dbReference type="InterPro" id="IPR058746">
    <property type="entry name" value="Znf_RING-type_Topors"/>
</dbReference>
<evidence type="ECO:0000256" key="3">
    <source>
        <dbReference type="ARBA" id="ARBA00022679"/>
    </source>
</evidence>
<dbReference type="PROSITE" id="PS50089">
    <property type="entry name" value="ZF_RING_2"/>
    <property type="match status" value="1"/>
</dbReference>
<keyword evidence="3" id="KW-0808">Transferase</keyword>
<keyword evidence="9" id="KW-0804">Transcription</keyword>
<keyword evidence="7" id="KW-0862">Zinc</keyword>
<comment type="catalytic activity">
    <reaction evidence="1">
        <text>S-ubiquitinyl-[E2 ubiquitin-conjugating enzyme]-L-cysteine + [acceptor protein]-L-lysine = [E2 ubiquitin-conjugating enzyme]-L-cysteine + N(6)-ubiquitinyl-[acceptor protein]-L-lysine.</text>
        <dbReference type="EC" id="2.3.2.27"/>
    </reaction>
</comment>
<dbReference type="Ensembl" id="ENSPFOT00000030059.1">
    <property type="protein sequence ID" value="ENSPFOP00000031091.1"/>
    <property type="gene ID" value="ENSPFOG00000011988.2"/>
</dbReference>
<dbReference type="InterPro" id="IPR001841">
    <property type="entry name" value="Znf_RING"/>
</dbReference>
<evidence type="ECO:0000256" key="6">
    <source>
        <dbReference type="ARBA" id="ARBA00022786"/>
    </source>
</evidence>
<dbReference type="InterPro" id="IPR013083">
    <property type="entry name" value="Znf_RING/FYVE/PHD"/>
</dbReference>
<feature type="domain" description="RING-type" evidence="18">
    <location>
        <begin position="11"/>
        <end position="50"/>
    </location>
</feature>
<evidence type="ECO:0000256" key="10">
    <source>
        <dbReference type="ARBA" id="ARBA00071236"/>
    </source>
</evidence>
<dbReference type="Proteomes" id="UP000028760">
    <property type="component" value="Unassembled WGS sequence"/>
</dbReference>
<reference evidence="19" key="3">
    <citation type="submission" date="2025-09" db="UniProtKB">
        <authorList>
            <consortium name="Ensembl"/>
        </authorList>
    </citation>
    <scope>IDENTIFICATION</scope>
</reference>
<evidence type="ECO:0000256" key="13">
    <source>
        <dbReference type="ARBA" id="ARBA00079040"/>
    </source>
</evidence>
<keyword evidence="8" id="KW-0805">Transcription regulation</keyword>
<feature type="compositionally biased region" description="Polar residues" evidence="17">
    <location>
        <begin position="311"/>
        <end position="320"/>
    </location>
</feature>
<keyword evidence="20" id="KW-1185">Reference proteome</keyword>
<evidence type="ECO:0000256" key="17">
    <source>
        <dbReference type="SAM" id="MobiDB-lite"/>
    </source>
</evidence>
<evidence type="ECO:0000256" key="15">
    <source>
        <dbReference type="ARBA" id="ARBA00082108"/>
    </source>
</evidence>
<protein>
    <recommendedName>
        <fullName evidence="10">E3 ubiquitin-protein ligase Topors</fullName>
        <ecNumber evidence="2">2.3.2.27</ecNumber>
    </recommendedName>
    <alternativeName>
        <fullName evidence="11">RING-type E3 ubiquitin transferase Topors</fullName>
    </alternativeName>
    <alternativeName>
        <fullName evidence="13">SUMO1-protein E3 ligase Topors</fullName>
    </alternativeName>
    <alternativeName>
        <fullName evidence="12">Topoisomerase I-binding RING finger protein</fullName>
    </alternativeName>
    <alternativeName>
        <fullName evidence="14">Topoisomerase I-binding arginine/serine-rich protein</fullName>
    </alternativeName>
    <alternativeName>
        <fullName evidence="15">Tumor suppressor p53-binding protein 3</fullName>
    </alternativeName>
</protein>
<feature type="compositionally biased region" description="Basic residues" evidence="17">
    <location>
        <begin position="565"/>
        <end position="589"/>
    </location>
</feature>
<evidence type="ECO:0000256" key="1">
    <source>
        <dbReference type="ARBA" id="ARBA00000900"/>
    </source>
</evidence>
<dbReference type="GO" id="GO:0008630">
    <property type="term" value="P:intrinsic apoptotic signaling pathway in response to DNA damage"/>
    <property type="evidence" value="ECO:0007669"/>
    <property type="project" value="UniProtKB-ARBA"/>
</dbReference>
<feature type="compositionally biased region" description="Low complexity" evidence="17">
    <location>
        <begin position="522"/>
        <end position="531"/>
    </location>
</feature>
<keyword evidence="4" id="KW-0479">Metal-binding</keyword>
<dbReference type="CDD" id="cd16574">
    <property type="entry name" value="RING-HC_Topors"/>
    <property type="match status" value="1"/>
</dbReference>
<feature type="region of interest" description="Disordered" evidence="17">
    <location>
        <begin position="280"/>
        <end position="589"/>
    </location>
</feature>
<evidence type="ECO:0000256" key="14">
    <source>
        <dbReference type="ARBA" id="ARBA00079184"/>
    </source>
</evidence>
<dbReference type="Pfam" id="PF13923">
    <property type="entry name" value="zf-C3HC4_2"/>
    <property type="match status" value="1"/>
</dbReference>
<accession>A0A096MI50</accession>
<feature type="compositionally biased region" description="Low complexity" evidence="17">
    <location>
        <begin position="280"/>
        <end position="296"/>
    </location>
</feature>
<feature type="compositionally biased region" description="Polar residues" evidence="17">
    <location>
        <begin position="328"/>
        <end position="342"/>
    </location>
</feature>
<evidence type="ECO:0000256" key="11">
    <source>
        <dbReference type="ARBA" id="ARBA00076856"/>
    </source>
</evidence>
<evidence type="ECO:0000259" key="18">
    <source>
        <dbReference type="PROSITE" id="PS50089"/>
    </source>
</evidence>
<dbReference type="SUPFAM" id="SSF57850">
    <property type="entry name" value="RING/U-box"/>
    <property type="match status" value="1"/>
</dbReference>
<reference evidence="20" key="1">
    <citation type="submission" date="2013-10" db="EMBL/GenBank/DDBJ databases">
        <authorList>
            <person name="Schartl M."/>
            <person name="Warren W."/>
        </authorList>
    </citation>
    <scope>NUCLEOTIDE SEQUENCE [LARGE SCALE GENOMIC DNA]</scope>
    <source>
        <strain evidence="20">female</strain>
    </source>
</reference>
<dbReference type="InterPro" id="IPR017907">
    <property type="entry name" value="Znf_RING_CS"/>
</dbReference>
<evidence type="ECO:0000313" key="19">
    <source>
        <dbReference type="Ensembl" id="ENSPFOP00000031091.1"/>
    </source>
</evidence>
<evidence type="ECO:0000256" key="7">
    <source>
        <dbReference type="ARBA" id="ARBA00022833"/>
    </source>
</evidence>
<dbReference type="GO" id="GO:0032391">
    <property type="term" value="C:photoreceptor connecting cilium"/>
    <property type="evidence" value="ECO:0007669"/>
    <property type="project" value="UniProtKB-ARBA"/>
</dbReference>
<dbReference type="PANTHER" id="PTHR46077">
    <property type="entry name" value="E3 UBIQUITIN-PROTEIN LIGASE TOPORS"/>
    <property type="match status" value="1"/>
</dbReference>
<proteinExistence type="predicted"/>
<evidence type="ECO:0000256" key="2">
    <source>
        <dbReference type="ARBA" id="ARBA00012483"/>
    </source>
</evidence>
<feature type="compositionally biased region" description="Polar residues" evidence="17">
    <location>
        <begin position="413"/>
        <end position="452"/>
    </location>
</feature>
<evidence type="ECO:0000256" key="8">
    <source>
        <dbReference type="ARBA" id="ARBA00023015"/>
    </source>
</evidence>
<dbReference type="EMBL" id="AYCK01011827">
    <property type="status" value="NOT_ANNOTATED_CDS"/>
    <property type="molecule type" value="Genomic_DNA"/>
</dbReference>
<evidence type="ECO:0000256" key="4">
    <source>
        <dbReference type="ARBA" id="ARBA00022723"/>
    </source>
</evidence>
<dbReference type="GO" id="GO:0006513">
    <property type="term" value="P:protein monoubiquitination"/>
    <property type="evidence" value="ECO:0007669"/>
    <property type="project" value="TreeGrafter"/>
</dbReference>
<dbReference type="Gene3D" id="3.30.40.10">
    <property type="entry name" value="Zinc/RING finger domain, C3HC4 (zinc finger)"/>
    <property type="match status" value="1"/>
</dbReference>
<dbReference type="PANTHER" id="PTHR46077:SF1">
    <property type="entry name" value="TOP1 BINDING ARGININE_SERINE RICH PROTEIN, E3 UBIQUITIN LIGASE"/>
    <property type="match status" value="1"/>
</dbReference>
<evidence type="ECO:0000256" key="16">
    <source>
        <dbReference type="PROSITE-ProRule" id="PRU00175"/>
    </source>
</evidence>
<dbReference type="SMART" id="SM00184">
    <property type="entry name" value="RING"/>
    <property type="match status" value="1"/>
</dbReference>
<dbReference type="GO" id="GO:0061630">
    <property type="term" value="F:ubiquitin protein ligase activity"/>
    <property type="evidence" value="ECO:0007669"/>
    <property type="project" value="UniProtKB-EC"/>
</dbReference>
<dbReference type="AlphaFoldDB" id="A0A096MI50"/>
<dbReference type="Pfam" id="PF26084">
    <property type="entry name" value="PWI_Topors"/>
    <property type="match status" value="1"/>
</dbReference>
<feature type="compositionally biased region" description="Polar residues" evidence="17">
    <location>
        <begin position="365"/>
        <end position="374"/>
    </location>
</feature>
<keyword evidence="6" id="KW-0833">Ubl conjugation pathway</keyword>
<evidence type="ECO:0000256" key="5">
    <source>
        <dbReference type="ARBA" id="ARBA00022771"/>
    </source>
</evidence>
<feature type="compositionally biased region" description="Acidic residues" evidence="17">
    <location>
        <begin position="347"/>
        <end position="357"/>
    </location>
</feature>
<feature type="compositionally biased region" description="Basic and acidic residues" evidence="17">
    <location>
        <begin position="532"/>
        <end position="542"/>
    </location>
</feature>
<organism evidence="19 20">
    <name type="scientific">Poecilia formosa</name>
    <name type="common">Amazon molly</name>
    <name type="synonym">Limia formosa</name>
    <dbReference type="NCBI Taxonomy" id="48698"/>
    <lineage>
        <taxon>Eukaryota</taxon>
        <taxon>Metazoa</taxon>
        <taxon>Chordata</taxon>
        <taxon>Craniata</taxon>
        <taxon>Vertebrata</taxon>
        <taxon>Euteleostomi</taxon>
        <taxon>Actinopterygii</taxon>
        <taxon>Neopterygii</taxon>
        <taxon>Teleostei</taxon>
        <taxon>Neoteleostei</taxon>
        <taxon>Acanthomorphata</taxon>
        <taxon>Ovalentaria</taxon>
        <taxon>Atherinomorphae</taxon>
        <taxon>Cyprinodontiformes</taxon>
        <taxon>Poeciliidae</taxon>
        <taxon>Poeciliinae</taxon>
        <taxon>Poecilia</taxon>
    </lineage>
</organism>
<evidence type="ECO:0000256" key="9">
    <source>
        <dbReference type="ARBA" id="ARBA00023163"/>
    </source>
</evidence>
<dbReference type="InterPro" id="IPR058745">
    <property type="entry name" value="PWI_Topors"/>
</dbReference>
<evidence type="ECO:0000256" key="12">
    <source>
        <dbReference type="ARBA" id="ARBA00076940"/>
    </source>
</evidence>
<dbReference type="PROSITE" id="PS00518">
    <property type="entry name" value="ZF_RING_1"/>
    <property type="match status" value="1"/>
</dbReference>
<feature type="compositionally biased region" description="Polar residues" evidence="17">
    <location>
        <begin position="552"/>
        <end position="564"/>
    </location>
</feature>
<dbReference type="GeneTree" id="ENSGT00530000064170"/>
<sequence>MSADVSPDSKCPICLDVFHNMSYLDRCLHKFCFRCILEWSKNKPECPLCKQPFSSIYHSIKSDEDFQKYELKQQVENSSFGYFEGVRFRYRTTLTGVHQQMRRTSLPPDNGVMFEASSDLPQQRRDRYIRRMMMRLAAKRRAASEGRAVNNVREQEMINFRRELYRRGVRVRNVRDGGRSRDTSAEFYRRNPACLHRLVPWLKRELMVLYGAHGSLVNIVQHIIMSRIARYDMEDGAIQEELRPFLQGRTEHFLHEFINFAKSPFNLEAYDQHAVYDCPAPSSNEHSSSNSSVIAISEDEENSAEMEPPGNSASTLSQSLWDDETPGPSYSTTTEPSRQDFQTVLDLDSESSSEDEQQMFGASPPQISSYSQTDVAHADGTNEDCASSDGDDCVIVGYVKPTTERTPELVHLSSDSDGSSVEENQEAPLQSQHIRFTSCSPANSHSSDSSKAGETPKGQTDHHHQSSSKSYTHYRRERNGSVSHYTQRRSYYYSSHKYSHSKSRSRSRDSPHRRDGRRSRSRAFSSSCSSSPERKSHHDKPGGKRKYKEPSKNTQSGQSDSMSLTKHKKTSKEKHHKRSKERSRRRSRS</sequence>
<evidence type="ECO:0000313" key="20">
    <source>
        <dbReference type="Proteomes" id="UP000028760"/>
    </source>
</evidence>
<dbReference type="GO" id="GO:0008270">
    <property type="term" value="F:zinc ion binding"/>
    <property type="evidence" value="ECO:0007669"/>
    <property type="project" value="UniProtKB-KW"/>
</dbReference>
<dbReference type="GO" id="GO:0000209">
    <property type="term" value="P:protein polyubiquitination"/>
    <property type="evidence" value="ECO:0007669"/>
    <property type="project" value="TreeGrafter"/>
</dbReference>
<dbReference type="FunFam" id="3.30.40.10:FF:000136">
    <property type="entry name" value="E3 ubiquitin-protein ligase Topors"/>
    <property type="match status" value="1"/>
</dbReference>